<keyword evidence="10" id="KW-1185">Reference proteome</keyword>
<dbReference type="InterPro" id="IPR034240">
    <property type="entry name" value="eIF3G_RRM"/>
</dbReference>
<dbReference type="HAMAP" id="MF_03006">
    <property type="entry name" value="eIF3g"/>
    <property type="match status" value="1"/>
</dbReference>
<dbReference type="PIRSF" id="PIRSF037949">
    <property type="entry name" value="Transl_init_eIF-3_RNA-bind"/>
    <property type="match status" value="1"/>
</dbReference>
<evidence type="ECO:0000313" key="10">
    <source>
        <dbReference type="Proteomes" id="UP000751190"/>
    </source>
</evidence>
<keyword evidence="3 6" id="KW-0694">RNA-binding</keyword>
<dbReference type="PANTHER" id="PTHR10352">
    <property type="entry name" value="EUKARYOTIC TRANSLATION INITIATION FACTOR 3 SUBUNIT G"/>
    <property type="match status" value="1"/>
</dbReference>
<evidence type="ECO:0000256" key="5">
    <source>
        <dbReference type="HAMAP-Rule" id="MF_03006"/>
    </source>
</evidence>
<feature type="region of interest" description="Disordered" evidence="7">
    <location>
        <begin position="1"/>
        <end position="48"/>
    </location>
</feature>
<keyword evidence="2 5" id="KW-0396">Initiation factor</keyword>
<accession>A0A8J5XAV5</accession>
<feature type="region of interest" description="Disordered" evidence="7">
    <location>
        <begin position="199"/>
        <end position="251"/>
    </location>
</feature>
<dbReference type="EMBL" id="JAGTXO010000031">
    <property type="protein sequence ID" value="KAG8460709.1"/>
    <property type="molecule type" value="Genomic_DNA"/>
</dbReference>
<dbReference type="InterPro" id="IPR024675">
    <property type="entry name" value="eIF3g_N"/>
</dbReference>
<dbReference type="GO" id="GO:0016282">
    <property type="term" value="C:eukaryotic 43S preinitiation complex"/>
    <property type="evidence" value="ECO:0007669"/>
    <property type="project" value="UniProtKB-UniRule"/>
</dbReference>
<proteinExistence type="inferred from homology"/>
<dbReference type="SUPFAM" id="SSF54928">
    <property type="entry name" value="RNA-binding domain, RBD"/>
    <property type="match status" value="1"/>
</dbReference>
<dbReference type="InterPro" id="IPR012677">
    <property type="entry name" value="Nucleotide-bd_a/b_plait_sf"/>
</dbReference>
<reference evidence="9" key="1">
    <citation type="submission" date="2021-05" db="EMBL/GenBank/DDBJ databases">
        <title>The genome of the haptophyte Pavlova lutheri (Diacronema luteri, Pavlovales) - a model for lipid biosynthesis in eukaryotic algae.</title>
        <authorList>
            <person name="Hulatt C.J."/>
            <person name="Posewitz M.C."/>
        </authorList>
    </citation>
    <scope>NUCLEOTIDE SEQUENCE</scope>
    <source>
        <strain evidence="9">NIVA-4/92</strain>
    </source>
</reference>
<evidence type="ECO:0000256" key="7">
    <source>
        <dbReference type="SAM" id="MobiDB-lite"/>
    </source>
</evidence>
<gene>
    <name evidence="9" type="ORF">KFE25_011484</name>
</gene>
<keyword evidence="1 5" id="KW-0963">Cytoplasm</keyword>
<evidence type="ECO:0000256" key="3">
    <source>
        <dbReference type="ARBA" id="ARBA00022884"/>
    </source>
</evidence>
<dbReference type="GO" id="GO:0033290">
    <property type="term" value="C:eukaryotic 48S preinitiation complex"/>
    <property type="evidence" value="ECO:0007669"/>
    <property type="project" value="UniProtKB-UniRule"/>
</dbReference>
<feature type="domain" description="RRM" evidence="8">
    <location>
        <begin position="253"/>
        <end position="331"/>
    </location>
</feature>
<dbReference type="Gene3D" id="3.30.70.330">
    <property type="match status" value="1"/>
</dbReference>
<evidence type="ECO:0000313" key="9">
    <source>
        <dbReference type="EMBL" id="KAG8460709.1"/>
    </source>
</evidence>
<feature type="compositionally biased region" description="Basic and acidic residues" evidence="7">
    <location>
        <begin position="37"/>
        <end position="48"/>
    </location>
</feature>
<dbReference type="Proteomes" id="UP000751190">
    <property type="component" value="Unassembled WGS sequence"/>
</dbReference>
<dbReference type="Pfam" id="PF12353">
    <property type="entry name" value="eIF3g"/>
    <property type="match status" value="1"/>
</dbReference>
<keyword evidence="4 5" id="KW-0648">Protein biosynthesis</keyword>
<organism evidence="9 10">
    <name type="scientific">Diacronema lutheri</name>
    <name type="common">Unicellular marine alga</name>
    <name type="synonym">Monochrysis lutheri</name>
    <dbReference type="NCBI Taxonomy" id="2081491"/>
    <lineage>
        <taxon>Eukaryota</taxon>
        <taxon>Haptista</taxon>
        <taxon>Haptophyta</taxon>
        <taxon>Pavlovophyceae</taxon>
        <taxon>Pavlovales</taxon>
        <taxon>Pavlovaceae</taxon>
        <taxon>Diacronema</taxon>
    </lineage>
</organism>
<feature type="compositionally biased region" description="Acidic residues" evidence="7">
    <location>
        <begin position="25"/>
        <end position="36"/>
    </location>
</feature>
<dbReference type="SMART" id="SM00360">
    <property type="entry name" value="RRM"/>
    <property type="match status" value="1"/>
</dbReference>
<dbReference type="GO" id="GO:0005852">
    <property type="term" value="C:eukaryotic translation initiation factor 3 complex"/>
    <property type="evidence" value="ECO:0007669"/>
    <property type="project" value="UniProtKB-UniRule"/>
</dbReference>
<evidence type="ECO:0000256" key="2">
    <source>
        <dbReference type="ARBA" id="ARBA00022540"/>
    </source>
</evidence>
<evidence type="ECO:0000256" key="4">
    <source>
        <dbReference type="ARBA" id="ARBA00022917"/>
    </source>
</evidence>
<comment type="similarity">
    <text evidence="5">Belongs to the eIF-3 subunit G family.</text>
</comment>
<sequence length="335" mass="36402">MPELRDVPEGEAVVAEPAKAKWADAEEEGAEGEEGEGERTLERTETEVDRHGLKQVTIFKINDHNRKIKCTQTVKVEKKQVRVPKAVVERRGWAKFGRCTDQPAGYHGAGYSFSGESVTSFDISEQTLELKPKSQKLEESNKAAEKAFANTKQEGTFVAWKPSARPTGADGLPPDEDAGSRTTYSNAGAREWAEKHGALGAVQPSGGGGGGSSSLEALAAGAGGGSRYVPPSMRNSDGSRMATPAYQERDDTTTVRVSNLSDDVTDQDLRDLFRRFGSIQRVYLAKDRETGLSRGFAFVNFYSRDDAQTAINKLDGHGYDHLILSVSWAAPSEKK</sequence>
<comment type="subunit">
    <text evidence="5">Component of the eukaryotic translation initiation factor 3 (eIF-3) complex.</text>
</comment>
<name>A0A8J5XAV5_DIALT</name>
<evidence type="ECO:0000256" key="6">
    <source>
        <dbReference type="PROSITE-ProRule" id="PRU00176"/>
    </source>
</evidence>
<feature type="region of interest" description="Disordered" evidence="7">
    <location>
        <begin position="161"/>
        <end position="183"/>
    </location>
</feature>
<dbReference type="InterPro" id="IPR017334">
    <property type="entry name" value="eIF3_g"/>
</dbReference>
<dbReference type="GO" id="GO:0003723">
    <property type="term" value="F:RNA binding"/>
    <property type="evidence" value="ECO:0007669"/>
    <property type="project" value="UniProtKB-UniRule"/>
</dbReference>
<evidence type="ECO:0000256" key="1">
    <source>
        <dbReference type="ARBA" id="ARBA00022490"/>
    </source>
</evidence>
<comment type="subcellular location">
    <subcellularLocation>
        <location evidence="5">Cytoplasm</location>
    </subcellularLocation>
</comment>
<dbReference type="OrthoDB" id="1749473at2759"/>
<dbReference type="AlphaFoldDB" id="A0A8J5XAV5"/>
<dbReference type="CDD" id="cd12408">
    <property type="entry name" value="RRM_eIF3G_like"/>
    <property type="match status" value="1"/>
</dbReference>
<dbReference type="GO" id="GO:0001732">
    <property type="term" value="P:formation of cytoplasmic translation initiation complex"/>
    <property type="evidence" value="ECO:0007669"/>
    <property type="project" value="UniProtKB-UniRule"/>
</dbReference>
<dbReference type="PROSITE" id="PS50102">
    <property type="entry name" value="RRM"/>
    <property type="match status" value="1"/>
</dbReference>
<dbReference type="InterPro" id="IPR000504">
    <property type="entry name" value="RRM_dom"/>
</dbReference>
<comment type="function">
    <text evidence="5">RNA-binding component of the eukaryotic translation initiation factor 3 (eIF-3) complex, which is involved in protein synthesis of a specialized repertoire of mRNAs and, together with other initiation factors, stimulates binding of mRNA and methionyl-tRNAi to the 40S ribosome. The eIF-3 complex specifically targets and initiates translation of a subset of mRNAs involved in cell proliferation. This subunit can bind 18S rRNA.</text>
</comment>
<protein>
    <recommendedName>
        <fullName evidence="5">Eukaryotic translation initiation factor 3 subunit G</fullName>
        <shortName evidence="5">eIF3g</shortName>
    </recommendedName>
    <alternativeName>
        <fullName evidence="5">Eukaryotic translation initiation factor 3 RNA-binding subunit</fullName>
        <shortName evidence="5">eIF-3 RNA-binding subunit</shortName>
    </alternativeName>
    <alternativeName>
        <fullName evidence="5">Eukaryotic translation initiation factor 3 subunit 4</fullName>
    </alternativeName>
</protein>
<comment type="caution">
    <text evidence="9">The sequence shown here is derived from an EMBL/GenBank/DDBJ whole genome shotgun (WGS) entry which is preliminary data.</text>
</comment>
<dbReference type="InterPro" id="IPR035979">
    <property type="entry name" value="RBD_domain_sf"/>
</dbReference>
<dbReference type="GO" id="GO:0003743">
    <property type="term" value="F:translation initiation factor activity"/>
    <property type="evidence" value="ECO:0007669"/>
    <property type="project" value="UniProtKB-UniRule"/>
</dbReference>
<dbReference type="OMA" id="ICQGDHF"/>
<evidence type="ECO:0000259" key="8">
    <source>
        <dbReference type="PROSITE" id="PS50102"/>
    </source>
</evidence>
<dbReference type="Pfam" id="PF00076">
    <property type="entry name" value="RRM_1"/>
    <property type="match status" value="1"/>
</dbReference>